<name>A0A7J7C1E8_TRIWF</name>
<dbReference type="SMART" id="SM00054">
    <property type="entry name" value="EFh"/>
    <property type="match status" value="2"/>
</dbReference>
<dbReference type="GO" id="GO:0006897">
    <property type="term" value="P:endocytosis"/>
    <property type="evidence" value="ECO:0007669"/>
    <property type="project" value="UniProtKB-KW"/>
</dbReference>
<keyword evidence="14" id="KW-1185">Reference proteome</keyword>
<dbReference type="GO" id="GO:0051260">
    <property type="term" value="P:protein homooligomerization"/>
    <property type="evidence" value="ECO:0007669"/>
    <property type="project" value="UniProtKB-ARBA"/>
</dbReference>
<dbReference type="FunCoup" id="A0A7J7C1E8">
    <property type="interactions" value="3866"/>
</dbReference>
<dbReference type="PROSITE" id="PS51718">
    <property type="entry name" value="G_DYNAMIN_2"/>
    <property type="match status" value="1"/>
</dbReference>
<keyword evidence="5" id="KW-0479">Metal-binding</keyword>
<dbReference type="InterPro" id="IPR040990">
    <property type="entry name" value="DUF5600"/>
</dbReference>
<dbReference type="GO" id="GO:0005509">
    <property type="term" value="F:calcium ion binding"/>
    <property type="evidence" value="ECO:0007669"/>
    <property type="project" value="InterPro"/>
</dbReference>
<dbReference type="Proteomes" id="UP000593562">
    <property type="component" value="Unassembled WGS sequence"/>
</dbReference>
<feature type="domain" description="EF-hand" evidence="11">
    <location>
        <begin position="48"/>
        <end position="83"/>
    </location>
</feature>
<reference evidence="13 14" key="1">
    <citation type="journal article" date="2020" name="Nat. Commun.">
        <title>Genome of Tripterygium wilfordii and identification of cytochrome P450 involved in triptolide biosynthesis.</title>
        <authorList>
            <person name="Tu L."/>
            <person name="Su P."/>
            <person name="Zhang Z."/>
            <person name="Gao L."/>
            <person name="Wang J."/>
            <person name="Hu T."/>
            <person name="Zhou J."/>
            <person name="Zhang Y."/>
            <person name="Zhao Y."/>
            <person name="Liu Y."/>
            <person name="Song Y."/>
            <person name="Tong Y."/>
            <person name="Lu Y."/>
            <person name="Yang J."/>
            <person name="Xu C."/>
            <person name="Jia M."/>
            <person name="Peters R.J."/>
            <person name="Huang L."/>
            <person name="Gao W."/>
        </authorList>
    </citation>
    <scope>NUCLEOTIDE SEQUENCE [LARGE SCALE GENOMIC DNA]</scope>
    <source>
        <strain evidence="14">cv. XIE 37</strain>
        <tissue evidence="13">Leaf</tissue>
    </source>
</reference>
<dbReference type="PROSITE" id="PS50031">
    <property type="entry name" value="EH"/>
    <property type="match status" value="1"/>
</dbReference>
<gene>
    <name evidence="13" type="ORF">HS088_TW21G00081</name>
</gene>
<dbReference type="InterPro" id="IPR011992">
    <property type="entry name" value="EF-hand-dom_pair"/>
</dbReference>
<dbReference type="GO" id="GO:0016197">
    <property type="term" value="P:endosomal transport"/>
    <property type="evidence" value="ECO:0007669"/>
    <property type="project" value="TreeGrafter"/>
</dbReference>
<dbReference type="Gene3D" id="1.10.268.20">
    <property type="match status" value="1"/>
</dbReference>
<dbReference type="SMART" id="SM00027">
    <property type="entry name" value="EH"/>
    <property type="match status" value="1"/>
</dbReference>
<evidence type="ECO:0000256" key="3">
    <source>
        <dbReference type="ARBA" id="ARBA00022475"/>
    </source>
</evidence>
<dbReference type="GO" id="GO:0005886">
    <property type="term" value="C:plasma membrane"/>
    <property type="evidence" value="ECO:0007669"/>
    <property type="project" value="UniProtKB-SubCell"/>
</dbReference>
<comment type="caution">
    <text evidence="13">The sequence shown here is derived from an EMBL/GenBank/DDBJ whole genome shotgun (WGS) entry which is preliminary data.</text>
</comment>
<organism evidence="13 14">
    <name type="scientific">Tripterygium wilfordii</name>
    <name type="common">Thunder God vine</name>
    <dbReference type="NCBI Taxonomy" id="458696"/>
    <lineage>
        <taxon>Eukaryota</taxon>
        <taxon>Viridiplantae</taxon>
        <taxon>Streptophyta</taxon>
        <taxon>Embryophyta</taxon>
        <taxon>Tracheophyta</taxon>
        <taxon>Spermatophyta</taxon>
        <taxon>Magnoliopsida</taxon>
        <taxon>eudicotyledons</taxon>
        <taxon>Gunneridae</taxon>
        <taxon>Pentapetalae</taxon>
        <taxon>rosids</taxon>
        <taxon>fabids</taxon>
        <taxon>Celastrales</taxon>
        <taxon>Celastraceae</taxon>
        <taxon>Tripterygium</taxon>
    </lineage>
</organism>
<dbReference type="GO" id="GO:0010008">
    <property type="term" value="C:endosome membrane"/>
    <property type="evidence" value="ECO:0007669"/>
    <property type="project" value="UniProtKB-SubCell"/>
</dbReference>
<dbReference type="Pfam" id="PF12763">
    <property type="entry name" value="EH"/>
    <property type="match status" value="1"/>
</dbReference>
<dbReference type="InterPro" id="IPR000261">
    <property type="entry name" value="EH_dom"/>
</dbReference>
<evidence type="ECO:0000256" key="8">
    <source>
        <dbReference type="ARBA" id="ARBA00022837"/>
    </source>
</evidence>
<evidence type="ECO:0000256" key="6">
    <source>
        <dbReference type="ARBA" id="ARBA00022741"/>
    </source>
</evidence>
<feature type="domain" description="Dynamin-type G" evidence="12">
    <location>
        <begin position="194"/>
        <end position="429"/>
    </location>
</feature>
<dbReference type="CDD" id="cd00052">
    <property type="entry name" value="EH"/>
    <property type="match status" value="1"/>
</dbReference>
<keyword evidence="3" id="KW-1003">Cell membrane</keyword>
<dbReference type="InterPro" id="IPR031692">
    <property type="entry name" value="EHD_N"/>
</dbReference>
<dbReference type="SUPFAM" id="SSF47473">
    <property type="entry name" value="EF-hand"/>
    <property type="match status" value="1"/>
</dbReference>
<dbReference type="FunFam" id="3.40.50.300:FF:000147">
    <property type="entry name" value="EH domain-containing protein 1"/>
    <property type="match status" value="1"/>
</dbReference>
<evidence type="ECO:0000256" key="7">
    <source>
        <dbReference type="ARBA" id="ARBA00022753"/>
    </source>
</evidence>
<dbReference type="Pfam" id="PF16880">
    <property type="entry name" value="EHD_N"/>
    <property type="match status" value="1"/>
</dbReference>
<evidence type="ECO:0000256" key="2">
    <source>
        <dbReference type="ARBA" id="ARBA00004481"/>
    </source>
</evidence>
<sequence length="545" mass="61454">MEVDFGPISCCSKEHQRIYQEWFNYADYDGDGRVTGNDATKFFAMSNLSRQDLKQVWAIADSKRQGYLGFKEFISAMQLVSLAQAGHEIKHDLLSSDVDLKDVKPPVMEGLDALLEKKKRSSKTSDNDLNGGSLVKTSPSANWFSSKSAKKVSSSSVTSIIDGLKRLYIQKLKPLEVTYRFNDFVSPLLTNSDFDAKPMVMLLGQYSTGKTTFIKHLLNCNYPGAHIGPEPTTDRFVVVMSGPDERSIPGNTIAVQADMPFSGLTTFGTAFLSKFECSQMPHPLLEHITFVDTPGVLSGEKQRTQRAYDFTGVISWFAAKCDLILLLFDPHKLDISDEFKRVISSLRGHDDKIRVVLNKADQVDTQQLMRVYGALMWSLGKVLNTPEVMRVYIGSFNDIPVNEAAAGPIGKELFEKEQDNLLSDLKAIPKKACDRRINEFVKRARAVKIHAYIIGHLKKAMPAMMGKTKAQQKLIDKLEEEFAKVQREFHLPPGDFPNVEQFREILSGYNFDKFEKLKPKMIQAVDDMLGYDIPDLLKNFRNPYD</sequence>
<dbReference type="GO" id="GO:0005525">
    <property type="term" value="F:GTP binding"/>
    <property type="evidence" value="ECO:0007669"/>
    <property type="project" value="InterPro"/>
</dbReference>
<dbReference type="InterPro" id="IPR027417">
    <property type="entry name" value="P-loop_NTPase"/>
</dbReference>
<dbReference type="EMBL" id="JAAARO010000021">
    <property type="protein sequence ID" value="KAF5727941.1"/>
    <property type="molecule type" value="Genomic_DNA"/>
</dbReference>
<evidence type="ECO:0000259" key="10">
    <source>
        <dbReference type="PROSITE" id="PS50031"/>
    </source>
</evidence>
<dbReference type="AlphaFoldDB" id="A0A7J7C1E8"/>
<dbReference type="Gene3D" id="1.10.238.10">
    <property type="entry name" value="EF-hand"/>
    <property type="match status" value="1"/>
</dbReference>
<dbReference type="InterPro" id="IPR002048">
    <property type="entry name" value="EF_hand_dom"/>
</dbReference>
<evidence type="ECO:0000256" key="9">
    <source>
        <dbReference type="ARBA" id="ARBA00023136"/>
    </source>
</evidence>
<dbReference type="PANTHER" id="PTHR11216:SF31">
    <property type="entry name" value="AT21416P"/>
    <property type="match status" value="1"/>
</dbReference>
<dbReference type="Pfam" id="PF00350">
    <property type="entry name" value="Dynamin_N"/>
    <property type="match status" value="1"/>
</dbReference>
<dbReference type="PROSITE" id="PS50222">
    <property type="entry name" value="EF_HAND_2"/>
    <property type="match status" value="1"/>
</dbReference>
<dbReference type="SUPFAM" id="SSF52540">
    <property type="entry name" value="P-loop containing nucleoside triphosphate hydrolases"/>
    <property type="match status" value="1"/>
</dbReference>
<keyword evidence="7" id="KW-0967">Endosome</keyword>
<dbReference type="CDD" id="cd09913">
    <property type="entry name" value="EHD"/>
    <property type="match status" value="1"/>
</dbReference>
<dbReference type="Gene3D" id="3.40.50.300">
    <property type="entry name" value="P-loop containing nucleotide triphosphate hydrolases"/>
    <property type="match status" value="1"/>
</dbReference>
<accession>A0A7J7C1E8</accession>
<dbReference type="InterPro" id="IPR045063">
    <property type="entry name" value="Dynamin_N"/>
</dbReference>
<dbReference type="InParanoid" id="A0A7J7C1E8"/>
<dbReference type="InterPro" id="IPR030381">
    <property type="entry name" value="G_DYNAMIN_dom"/>
</dbReference>
<dbReference type="PANTHER" id="PTHR11216">
    <property type="entry name" value="EH DOMAIN"/>
    <property type="match status" value="1"/>
</dbReference>
<evidence type="ECO:0000259" key="12">
    <source>
        <dbReference type="PROSITE" id="PS51718"/>
    </source>
</evidence>
<proteinExistence type="predicted"/>
<evidence type="ECO:0000256" key="1">
    <source>
        <dbReference type="ARBA" id="ARBA00004413"/>
    </source>
</evidence>
<feature type="domain" description="EH" evidence="10">
    <location>
        <begin position="15"/>
        <end position="93"/>
    </location>
</feature>
<keyword evidence="8" id="KW-0106">Calcium</keyword>
<evidence type="ECO:0000256" key="4">
    <source>
        <dbReference type="ARBA" id="ARBA00022583"/>
    </source>
</evidence>
<dbReference type="Pfam" id="PF18150">
    <property type="entry name" value="DUF5600"/>
    <property type="match status" value="1"/>
</dbReference>
<dbReference type="OrthoDB" id="1716625at2759"/>
<keyword evidence="4" id="KW-0254">Endocytosis</keyword>
<keyword evidence="6" id="KW-0547">Nucleotide-binding</keyword>
<comment type="subcellular location">
    <subcellularLocation>
        <location evidence="1">Cell membrane</location>
        <topology evidence="1">Peripheral membrane protein</topology>
        <orientation evidence="1">Cytoplasmic side</orientation>
    </subcellularLocation>
    <subcellularLocation>
        <location evidence="2">Endosome membrane</location>
        <topology evidence="2">Peripheral membrane protein</topology>
    </subcellularLocation>
</comment>
<evidence type="ECO:0000313" key="13">
    <source>
        <dbReference type="EMBL" id="KAF5727941.1"/>
    </source>
</evidence>
<evidence type="ECO:0000259" key="11">
    <source>
        <dbReference type="PROSITE" id="PS50222"/>
    </source>
</evidence>
<keyword evidence="9" id="KW-0472">Membrane</keyword>
<evidence type="ECO:0000256" key="5">
    <source>
        <dbReference type="ARBA" id="ARBA00022723"/>
    </source>
</evidence>
<protein>
    <submittedName>
        <fullName evidence="13">EH domain-containing protein 1</fullName>
    </submittedName>
</protein>
<evidence type="ECO:0000313" key="14">
    <source>
        <dbReference type="Proteomes" id="UP000593562"/>
    </source>
</evidence>